<sequence length="107" mass="10977">MIAPPVIQIVLGLYAALLAAGGVIGLLKAGSRPSLIAGLISSALTVLAFALSFSYPLAGLALGFLVALSLTFFFAARFFKSRKVMPSGMLAVLSLLVAFLTFLAMAG</sequence>
<dbReference type="GO" id="GO:0016020">
    <property type="term" value="C:membrane"/>
    <property type="evidence" value="ECO:0007669"/>
    <property type="project" value="UniProtKB-SubCell"/>
</dbReference>
<dbReference type="KEGG" id="agv:OJF2_09960"/>
<dbReference type="PANTHER" id="PTHR12668:SF37">
    <property type="entry name" value="PROTEIN FATTY ACID EXPORT 2, CHLOROPLASTIC"/>
    <property type="match status" value="1"/>
</dbReference>
<dbReference type="EMBL" id="CP042997">
    <property type="protein sequence ID" value="QEH32519.1"/>
    <property type="molecule type" value="Genomic_DNA"/>
</dbReference>
<accession>A0A5B9VWQ0</accession>
<proteinExistence type="predicted"/>
<keyword evidence="7" id="KW-1185">Reference proteome</keyword>
<dbReference type="Pfam" id="PF03647">
    <property type="entry name" value="Tmemb_14"/>
    <property type="match status" value="1"/>
</dbReference>
<feature type="transmembrane region" description="Helical" evidence="5">
    <location>
        <begin position="6"/>
        <end position="27"/>
    </location>
</feature>
<protein>
    <submittedName>
        <fullName evidence="6">Transmembrane proteins 14C</fullName>
    </submittedName>
</protein>
<feature type="transmembrane region" description="Helical" evidence="5">
    <location>
        <begin position="57"/>
        <end position="76"/>
    </location>
</feature>
<evidence type="ECO:0000313" key="6">
    <source>
        <dbReference type="EMBL" id="QEH32519.1"/>
    </source>
</evidence>
<evidence type="ECO:0000256" key="4">
    <source>
        <dbReference type="ARBA" id="ARBA00023136"/>
    </source>
</evidence>
<keyword evidence="3 5" id="KW-1133">Transmembrane helix</keyword>
<dbReference type="RefSeq" id="WP_148591773.1">
    <property type="nucleotide sequence ID" value="NZ_CP042997.1"/>
</dbReference>
<comment type="subcellular location">
    <subcellularLocation>
        <location evidence="1">Membrane</location>
    </subcellularLocation>
</comment>
<dbReference type="Gene3D" id="1.10.10.1740">
    <property type="entry name" value="Transmembrane protein 14-like"/>
    <property type="match status" value="1"/>
</dbReference>
<evidence type="ECO:0000256" key="3">
    <source>
        <dbReference type="ARBA" id="ARBA00022989"/>
    </source>
</evidence>
<keyword evidence="4 5" id="KW-0472">Membrane</keyword>
<organism evidence="6 7">
    <name type="scientific">Aquisphaera giovannonii</name>
    <dbReference type="NCBI Taxonomy" id="406548"/>
    <lineage>
        <taxon>Bacteria</taxon>
        <taxon>Pseudomonadati</taxon>
        <taxon>Planctomycetota</taxon>
        <taxon>Planctomycetia</taxon>
        <taxon>Isosphaerales</taxon>
        <taxon>Isosphaeraceae</taxon>
        <taxon>Aquisphaera</taxon>
    </lineage>
</organism>
<evidence type="ECO:0000256" key="2">
    <source>
        <dbReference type="ARBA" id="ARBA00022692"/>
    </source>
</evidence>
<evidence type="ECO:0000256" key="5">
    <source>
        <dbReference type="SAM" id="Phobius"/>
    </source>
</evidence>
<gene>
    <name evidence="6" type="ORF">OJF2_09960</name>
</gene>
<feature type="transmembrane region" description="Helical" evidence="5">
    <location>
        <begin position="34"/>
        <end position="51"/>
    </location>
</feature>
<keyword evidence="2 5" id="KW-0812">Transmembrane</keyword>
<dbReference type="AlphaFoldDB" id="A0A5B9VWQ0"/>
<dbReference type="PANTHER" id="PTHR12668">
    <property type="entry name" value="TRANSMEMBRANE PROTEIN 14, 15"/>
    <property type="match status" value="1"/>
</dbReference>
<evidence type="ECO:0000313" key="7">
    <source>
        <dbReference type="Proteomes" id="UP000324233"/>
    </source>
</evidence>
<dbReference type="GO" id="GO:0015245">
    <property type="term" value="F:fatty acid transmembrane transporter activity"/>
    <property type="evidence" value="ECO:0007669"/>
    <property type="project" value="TreeGrafter"/>
</dbReference>
<reference evidence="6 7" key="1">
    <citation type="submission" date="2019-08" db="EMBL/GenBank/DDBJ databases">
        <title>Deep-cultivation of Planctomycetes and their phenomic and genomic characterization uncovers novel biology.</title>
        <authorList>
            <person name="Wiegand S."/>
            <person name="Jogler M."/>
            <person name="Boedeker C."/>
            <person name="Pinto D."/>
            <person name="Vollmers J."/>
            <person name="Rivas-Marin E."/>
            <person name="Kohn T."/>
            <person name="Peeters S.H."/>
            <person name="Heuer A."/>
            <person name="Rast P."/>
            <person name="Oberbeckmann S."/>
            <person name="Bunk B."/>
            <person name="Jeske O."/>
            <person name="Meyerdierks A."/>
            <person name="Storesund J.E."/>
            <person name="Kallscheuer N."/>
            <person name="Luecker S."/>
            <person name="Lage O.M."/>
            <person name="Pohl T."/>
            <person name="Merkel B.J."/>
            <person name="Hornburger P."/>
            <person name="Mueller R.-W."/>
            <person name="Bruemmer F."/>
            <person name="Labrenz M."/>
            <person name="Spormann A.M."/>
            <person name="Op den Camp H."/>
            <person name="Overmann J."/>
            <person name="Amann R."/>
            <person name="Jetten M.S.M."/>
            <person name="Mascher T."/>
            <person name="Medema M.H."/>
            <person name="Devos D.P."/>
            <person name="Kaster A.-K."/>
            <person name="Ovreas L."/>
            <person name="Rohde M."/>
            <person name="Galperin M.Y."/>
            <person name="Jogler C."/>
        </authorList>
    </citation>
    <scope>NUCLEOTIDE SEQUENCE [LARGE SCALE GENOMIC DNA]</scope>
    <source>
        <strain evidence="6 7">OJF2</strain>
    </source>
</reference>
<dbReference type="InterPro" id="IPR044890">
    <property type="entry name" value="TMEM14_sf"/>
</dbReference>
<dbReference type="InterPro" id="IPR005349">
    <property type="entry name" value="TMEM14"/>
</dbReference>
<feature type="transmembrane region" description="Helical" evidence="5">
    <location>
        <begin position="88"/>
        <end position="106"/>
    </location>
</feature>
<dbReference type="Proteomes" id="UP000324233">
    <property type="component" value="Chromosome"/>
</dbReference>
<evidence type="ECO:0000256" key="1">
    <source>
        <dbReference type="ARBA" id="ARBA00004370"/>
    </source>
</evidence>
<name>A0A5B9VWQ0_9BACT</name>